<evidence type="ECO:0000313" key="1">
    <source>
        <dbReference type="EMBL" id="CDN40626.1"/>
    </source>
</evidence>
<dbReference type="NCBIfam" id="TIGR01484">
    <property type="entry name" value="HAD-SF-IIB"/>
    <property type="match status" value="1"/>
</dbReference>
<accession>A0A292IJ38</accession>
<sequence>MHDKCRYLVACNGGIIYDTYQKEIITKCFLNQKNLEITDAIINYLTDKSYKFIAGAYRLDGSIVFNKMAKNYPRMVNNFMIFEGDFSKRQYFFTDCFKEIDQYLKVVFFFEPNDMYQTNFVQLKHDLLMQFNILNDQLVCTGIASLEYLPKGVSKGQALQKLSKLLDISLDRALSIGDSENDISMFKLTRYSATLKSSAFLVKNHATHVFDTDASVVVADAINLLVLNHS</sequence>
<reference evidence="1 2" key="1">
    <citation type="journal article" date="2015" name="Clin. Infect. Dis.">
        <title>Genomic Investigations unmask Mycoplasma amphoriforme, a new respiratory pathogen.</title>
        <authorList>
            <person name="Gillespie S.H."/>
            <person name="Ling C.L."/>
            <person name="Oravcova K."/>
            <person name="Pinheiro M."/>
            <person name="Wells L."/>
            <person name="Bryant J.M."/>
            <person name="McHugh T.D."/>
            <person name="Bebear C."/>
            <person name="Webster D."/>
            <person name="Harris S.R."/>
            <person name="Seth-Smith H.M."/>
            <person name="Thomson N.R."/>
        </authorList>
    </citation>
    <scope>NUCLEOTIDE SEQUENCE [LARGE SCALE GENOMIC DNA]</scope>
    <source>
        <strain evidence="1 2">A39</strain>
    </source>
</reference>
<dbReference type="Gene3D" id="3.30.1240.10">
    <property type="match status" value="1"/>
</dbReference>
<dbReference type="AlphaFoldDB" id="A0A292IJ38"/>
<proteinExistence type="predicted"/>
<dbReference type="EMBL" id="HG937516">
    <property type="protein sequence ID" value="CDN40626.1"/>
    <property type="molecule type" value="Genomic_DNA"/>
</dbReference>
<name>A0A292IJ38_9MOLU</name>
<dbReference type="Pfam" id="PF08282">
    <property type="entry name" value="Hydrolase_3"/>
    <property type="match status" value="1"/>
</dbReference>
<gene>
    <name evidence="1" type="ORF">MAMA39_05080</name>
</gene>
<evidence type="ECO:0000313" key="2">
    <source>
        <dbReference type="Proteomes" id="UP000261764"/>
    </source>
</evidence>
<dbReference type="PANTHER" id="PTHR10000">
    <property type="entry name" value="PHOSPHOSERINE PHOSPHATASE"/>
    <property type="match status" value="1"/>
</dbReference>
<organism evidence="1 2">
    <name type="scientific">Mycoplasma amphoriforme A39</name>
    <dbReference type="NCBI Taxonomy" id="572419"/>
    <lineage>
        <taxon>Bacteria</taxon>
        <taxon>Bacillati</taxon>
        <taxon>Mycoplasmatota</taxon>
        <taxon>Mollicutes</taxon>
        <taxon>Mycoplasmataceae</taxon>
        <taxon>Mycoplasma</taxon>
    </lineage>
</organism>
<dbReference type="GO" id="GO:0000287">
    <property type="term" value="F:magnesium ion binding"/>
    <property type="evidence" value="ECO:0007669"/>
    <property type="project" value="TreeGrafter"/>
</dbReference>
<protein>
    <submittedName>
        <fullName evidence="1">Uncharacterized protein</fullName>
    </submittedName>
</protein>
<keyword evidence="2" id="KW-1185">Reference proteome</keyword>
<dbReference type="GO" id="GO:0016791">
    <property type="term" value="F:phosphatase activity"/>
    <property type="evidence" value="ECO:0007669"/>
    <property type="project" value="TreeGrafter"/>
</dbReference>
<dbReference type="GO" id="GO:0005829">
    <property type="term" value="C:cytosol"/>
    <property type="evidence" value="ECO:0007669"/>
    <property type="project" value="TreeGrafter"/>
</dbReference>
<dbReference type="InterPro" id="IPR023214">
    <property type="entry name" value="HAD_sf"/>
</dbReference>
<dbReference type="PANTHER" id="PTHR10000:SF8">
    <property type="entry name" value="HAD SUPERFAMILY HYDROLASE-LIKE, TYPE 3"/>
    <property type="match status" value="1"/>
</dbReference>
<dbReference type="SUPFAM" id="SSF56784">
    <property type="entry name" value="HAD-like"/>
    <property type="match status" value="1"/>
</dbReference>
<dbReference type="KEGG" id="mamp:MAMA39_05080"/>
<dbReference type="InterPro" id="IPR006379">
    <property type="entry name" value="HAD-SF_hydro_IIB"/>
</dbReference>
<dbReference type="Proteomes" id="UP000261764">
    <property type="component" value="Chromosome I"/>
</dbReference>
<dbReference type="Gene3D" id="3.40.50.1000">
    <property type="entry name" value="HAD superfamily/HAD-like"/>
    <property type="match status" value="1"/>
</dbReference>
<dbReference type="InterPro" id="IPR036412">
    <property type="entry name" value="HAD-like_sf"/>
</dbReference>